<name>A0A3B0YHZ9_9ZZZZ</name>
<dbReference type="PANTHER" id="PTHR33986">
    <property type="entry name" value="OS02G0535700 PROTEIN"/>
    <property type="match status" value="1"/>
</dbReference>
<evidence type="ECO:0008006" key="2">
    <source>
        <dbReference type="Google" id="ProtNLM"/>
    </source>
</evidence>
<sequence length="361" mass="40396">MDNTNSKRTPLIWLVIGDKPGDNAQIDIIVKGLGLPYKIKRLIPKPEFVLGKPHFCPSLDHLDLPRSDKLEPPWPDFIITIGRRPSMAALWVQEQSGGHSKIILLGRPKKWIERFALVIAPCQYQLPPRDNVLQLNLPLMRSSDIAIREAQEAWKPRFAGLDKPVTALLVGGQTKPYRFDSKTARTLMQQSLALTEKNGGTLYITTSRRTSPEVTETLKNGAPDNAIFYPWTPDDAGNNPYHALLGLADRFIVTGDSISMMIEVARQKKPLAIFPLPLQNNPLLRLKHRLQQSEKGLTGQLRNWLNQSGLAGYSRDLGAIHRTLYEQKLAVPLGQPFLETGGTAPDEAEHVVERVRQVLLA</sequence>
<dbReference type="EMBL" id="UOFN01000129">
    <property type="protein sequence ID" value="VAW80558.1"/>
    <property type="molecule type" value="Genomic_DNA"/>
</dbReference>
<gene>
    <name evidence="1" type="ORF">MNBD_GAMMA15-2372</name>
</gene>
<protein>
    <recommendedName>
        <fullName evidence="2">DUF1022 domain-containing protein</fullName>
    </recommendedName>
</protein>
<organism evidence="1">
    <name type="scientific">hydrothermal vent metagenome</name>
    <dbReference type="NCBI Taxonomy" id="652676"/>
    <lineage>
        <taxon>unclassified sequences</taxon>
        <taxon>metagenomes</taxon>
        <taxon>ecological metagenomes</taxon>
    </lineage>
</organism>
<dbReference type="Pfam" id="PF06258">
    <property type="entry name" value="Mito_fiss_Elm1"/>
    <property type="match status" value="1"/>
</dbReference>
<dbReference type="InterPro" id="IPR009367">
    <property type="entry name" value="Elm1-like"/>
</dbReference>
<proteinExistence type="predicted"/>
<evidence type="ECO:0000313" key="1">
    <source>
        <dbReference type="EMBL" id="VAW80558.1"/>
    </source>
</evidence>
<reference evidence="1" key="1">
    <citation type="submission" date="2018-06" db="EMBL/GenBank/DDBJ databases">
        <authorList>
            <person name="Zhirakovskaya E."/>
        </authorList>
    </citation>
    <scope>NUCLEOTIDE SEQUENCE</scope>
</reference>
<accession>A0A3B0YHZ9</accession>
<dbReference type="AlphaFoldDB" id="A0A3B0YHZ9"/>
<dbReference type="PANTHER" id="PTHR33986:SF15">
    <property type="entry name" value="MITOCHONDRIAL FISSION PROTEIN ELM1"/>
    <property type="match status" value="1"/>
</dbReference>